<reference evidence="2 3" key="1">
    <citation type="submission" date="2022-11" db="EMBL/GenBank/DDBJ databases">
        <title>Spartinivicinus poritis sp. nov., isolated from scleractinian coral Porites lutea.</title>
        <authorList>
            <person name="Zhang G."/>
            <person name="Cai L."/>
            <person name="Wei Q."/>
        </authorList>
    </citation>
    <scope>NUCLEOTIDE SEQUENCE [LARGE SCALE GENOMIC DNA]</scope>
    <source>
        <strain evidence="2 3">A2-2</strain>
    </source>
</reference>
<dbReference type="PANTHER" id="PTHR31956">
    <property type="entry name" value="NON-SPECIFIC PHOSPHOLIPASE C4-RELATED"/>
    <property type="match status" value="1"/>
</dbReference>
<dbReference type="InterPro" id="IPR017850">
    <property type="entry name" value="Alkaline_phosphatase_core_sf"/>
</dbReference>
<dbReference type="RefSeq" id="WP_274691886.1">
    <property type="nucleotide sequence ID" value="NZ_JAPMOU010000071.1"/>
</dbReference>
<evidence type="ECO:0000313" key="2">
    <source>
        <dbReference type="EMBL" id="MDE1465582.1"/>
    </source>
</evidence>
<keyword evidence="1" id="KW-0378">Hydrolase</keyword>
<gene>
    <name evidence="2" type="ORF">ORQ98_26835</name>
</gene>
<name>A0ABT5UJ78_9GAMM</name>
<evidence type="ECO:0000313" key="3">
    <source>
        <dbReference type="Proteomes" id="UP001528823"/>
    </source>
</evidence>
<dbReference type="EMBL" id="JAPMOU010000071">
    <property type="protein sequence ID" value="MDE1465582.1"/>
    <property type="molecule type" value="Genomic_DNA"/>
</dbReference>
<dbReference type="PANTHER" id="PTHR31956:SF8">
    <property type="entry name" value="ACID PHOSPHATASE PHOA (AFU_ORTHOLOGUE AFUA_1G03570)"/>
    <property type="match status" value="1"/>
</dbReference>
<dbReference type="InterPro" id="IPR007312">
    <property type="entry name" value="Phosphoesterase"/>
</dbReference>
<sequence>MNNRAFEHVIVIMFENEYRSYVLQNPYMQSLARQGIELTQCYGVMHPSQTNYIASIAGELCNMSDDDPPPELLTQKTIVDLIEESAENIDWRAYMESFNPQSNPWHPDFKPKDDYPYLEKHNPFSSFAQIVQNKQRWQKIRNETDFWKDISHGTLPEYAWFTPNMWSDGHYLLGTSESPHERAPVLVDQLAEWLEGFFSDLRFPGPNSLLPEKTLVVVTFDEADFEADYDQHRKYTYDGPNQIYTVLLGDMIKPGRQHEGYNHYSLLKTIEKNFNLNSLGKNDQCANWFQFLWGRSFSWNNRQETPINDVKTFAIAAYAGRLFCISVKNYNVVYHMYDGRFWSDEIFITEAQVCNVQLLSMHDELCLFLETADHHITGFNYTLASGWNENSSICAESKFVSGLTTLTESIMIDNKEVAAIAFKNEQNQVQWQLYQNGQWQAVEATGHQTEQPIQLANLGGCLYLFYPEPEKNTLVTATCNLAPWNVVTVAESKYAGPQDDAVQFQWSQNAFPLRHYSHEPDPVTPGEDEPAITQIKGRAPLACAELDGVLHLVHPGVSQQQLITETFSISGILTAKDKVSYNPDQDKTTSNGYGTQLEVGWTKPSLITGGQLAENGGIRVARCDGSLYLFFQGVKGGHIEFLEGKYNKM</sequence>
<organism evidence="2 3">
    <name type="scientific">Spartinivicinus poritis</name>
    <dbReference type="NCBI Taxonomy" id="2994640"/>
    <lineage>
        <taxon>Bacteria</taxon>
        <taxon>Pseudomonadati</taxon>
        <taxon>Pseudomonadota</taxon>
        <taxon>Gammaproteobacteria</taxon>
        <taxon>Oceanospirillales</taxon>
        <taxon>Zooshikellaceae</taxon>
        <taxon>Spartinivicinus</taxon>
    </lineage>
</organism>
<dbReference type="Gene3D" id="3.40.720.10">
    <property type="entry name" value="Alkaline Phosphatase, subunit A"/>
    <property type="match status" value="1"/>
</dbReference>
<comment type="caution">
    <text evidence="2">The sequence shown here is derived from an EMBL/GenBank/DDBJ whole genome shotgun (WGS) entry which is preliminary data.</text>
</comment>
<accession>A0ABT5UJ78</accession>
<proteinExistence type="predicted"/>
<keyword evidence="3" id="KW-1185">Reference proteome</keyword>
<evidence type="ECO:0000256" key="1">
    <source>
        <dbReference type="ARBA" id="ARBA00022801"/>
    </source>
</evidence>
<dbReference type="Pfam" id="PF04185">
    <property type="entry name" value="Phosphoesterase"/>
    <property type="match status" value="1"/>
</dbReference>
<protein>
    <recommendedName>
        <fullName evidence="4">Phosphoesterase</fullName>
    </recommendedName>
</protein>
<dbReference type="Proteomes" id="UP001528823">
    <property type="component" value="Unassembled WGS sequence"/>
</dbReference>
<evidence type="ECO:0008006" key="4">
    <source>
        <dbReference type="Google" id="ProtNLM"/>
    </source>
</evidence>